<proteinExistence type="predicted"/>
<keyword evidence="3" id="KW-1185">Reference proteome</keyword>
<organism evidence="2 3">
    <name type="scientific">Nannochloropsis gaditana</name>
    <dbReference type="NCBI Taxonomy" id="72520"/>
    <lineage>
        <taxon>Eukaryota</taxon>
        <taxon>Sar</taxon>
        <taxon>Stramenopiles</taxon>
        <taxon>Ochrophyta</taxon>
        <taxon>Eustigmatophyceae</taxon>
        <taxon>Eustigmatales</taxon>
        <taxon>Monodopsidaceae</taxon>
        <taxon>Nannochloropsis</taxon>
    </lineage>
</organism>
<accession>W7T2T3</accession>
<comment type="caution">
    <text evidence="2">The sequence shown here is derived from an EMBL/GenBank/DDBJ whole genome shotgun (WGS) entry which is preliminary data.</text>
</comment>
<dbReference type="EMBL" id="AZIL01002483">
    <property type="protein sequence ID" value="EWM21380.1"/>
    <property type="molecule type" value="Genomic_DNA"/>
</dbReference>
<gene>
    <name evidence="2" type="ORF">Naga_100424g1</name>
</gene>
<name>W7T2T3_9STRA</name>
<keyword evidence="1" id="KW-0472">Membrane</keyword>
<dbReference type="Proteomes" id="UP000019335">
    <property type="component" value="Unassembled WGS sequence"/>
</dbReference>
<evidence type="ECO:0000313" key="2">
    <source>
        <dbReference type="EMBL" id="EWM21380.1"/>
    </source>
</evidence>
<feature type="transmembrane region" description="Helical" evidence="1">
    <location>
        <begin position="69"/>
        <end position="89"/>
    </location>
</feature>
<sequence>MPSWRLDFNDPSLQHIYATSHSSVLTPRLCSSWPARLILPPSSTRSPSAPLPNLFTPSQILNFSVPNGFLGRPAVLAALLLITVVLGAFSCPFQEGSTPNIPCQAASLPVAAAAVTPAVTKAKCHLRLNSSSPCKRATPRTLRTCGRCWRDKRSNCRR</sequence>
<keyword evidence="1" id="KW-0812">Transmembrane</keyword>
<reference evidence="2 3" key="1">
    <citation type="journal article" date="2014" name="Mol. Plant">
        <title>Chromosome Scale Genome Assembly and Transcriptome Profiling of Nannochloropsis gaditana in Nitrogen Depletion.</title>
        <authorList>
            <person name="Corteggiani Carpinelli E."/>
            <person name="Telatin A."/>
            <person name="Vitulo N."/>
            <person name="Forcato C."/>
            <person name="D'Angelo M."/>
            <person name="Schiavon R."/>
            <person name="Vezzi A."/>
            <person name="Giacometti G.M."/>
            <person name="Morosinotto T."/>
            <person name="Valle G."/>
        </authorList>
    </citation>
    <scope>NUCLEOTIDE SEQUENCE [LARGE SCALE GENOMIC DNA]</scope>
    <source>
        <strain evidence="2 3">B-31</strain>
    </source>
</reference>
<dbReference type="AlphaFoldDB" id="W7T2T3"/>
<keyword evidence="1" id="KW-1133">Transmembrane helix</keyword>
<evidence type="ECO:0000313" key="3">
    <source>
        <dbReference type="Proteomes" id="UP000019335"/>
    </source>
</evidence>
<evidence type="ECO:0000256" key="1">
    <source>
        <dbReference type="SAM" id="Phobius"/>
    </source>
</evidence>
<protein>
    <submittedName>
        <fullName evidence="2">Uncharacterized protein</fullName>
    </submittedName>
</protein>